<evidence type="ECO:0000256" key="2">
    <source>
        <dbReference type="ARBA" id="ARBA00044777"/>
    </source>
</evidence>
<dbReference type="Gene3D" id="6.10.250.2410">
    <property type="match status" value="1"/>
</dbReference>
<dbReference type="GO" id="GO:0007059">
    <property type="term" value="P:chromosome segregation"/>
    <property type="evidence" value="ECO:0007669"/>
    <property type="project" value="UniProtKB-KW"/>
</dbReference>
<dbReference type="PANTHER" id="PTHR33969">
    <property type="entry name" value="SEGREGATION AND CONDENSATION PROTEIN A"/>
    <property type="match status" value="1"/>
</dbReference>
<reference evidence="3 4" key="1">
    <citation type="submission" date="2018-07" db="EMBL/GenBank/DDBJ databases">
        <title>High-quality-draft genome sequence of Gaiella occulta.</title>
        <authorList>
            <person name="Severino R."/>
            <person name="Froufe H.J.C."/>
            <person name="Rainey F.A."/>
            <person name="Barroso C."/>
            <person name="Albuquerque L."/>
            <person name="Lobo-Da-Cunha A."/>
            <person name="Da Costa M.S."/>
            <person name="Egas C."/>
        </authorList>
    </citation>
    <scope>NUCLEOTIDE SEQUENCE [LARGE SCALE GENOMIC DNA]</scope>
    <source>
        <strain evidence="3 4">F2-233</strain>
    </source>
</reference>
<accession>A0A7M2YUM4</accession>
<dbReference type="OrthoDB" id="5244380at2"/>
<dbReference type="RefSeq" id="WP_114796829.1">
    <property type="nucleotide sequence ID" value="NZ_QQZY01000006.1"/>
</dbReference>
<organism evidence="3 4">
    <name type="scientific">Gaiella occulta</name>
    <dbReference type="NCBI Taxonomy" id="1002870"/>
    <lineage>
        <taxon>Bacteria</taxon>
        <taxon>Bacillati</taxon>
        <taxon>Actinomycetota</taxon>
        <taxon>Thermoleophilia</taxon>
        <taxon>Gaiellales</taxon>
        <taxon>Gaiellaceae</taxon>
        <taxon>Gaiella</taxon>
    </lineage>
</organism>
<keyword evidence="4" id="KW-1185">Reference proteome</keyword>
<dbReference type="InterPro" id="IPR003768">
    <property type="entry name" value="ScpA"/>
</dbReference>
<dbReference type="PANTHER" id="PTHR33969:SF2">
    <property type="entry name" value="SEGREGATION AND CONDENSATION PROTEIN A"/>
    <property type="match status" value="1"/>
</dbReference>
<gene>
    <name evidence="3" type="ORF">Gocc_2415</name>
</gene>
<name>A0A7M2YUM4_9ACTN</name>
<dbReference type="Proteomes" id="UP000254134">
    <property type="component" value="Unassembled WGS sequence"/>
</dbReference>
<evidence type="ECO:0000313" key="3">
    <source>
        <dbReference type="EMBL" id="RDI73851.1"/>
    </source>
</evidence>
<sequence length="252" mass="28730">MASAVRDLDLDLDAFEGPFDLLLTLLLKEAIEPAEIDMAAIVVAFVERLAERDRLDLDACGEFLILIAALLELKARRLFPEEEAELADLEPEEAAEELARRLAEYRRMKQASAFLRERLEAERDRYFRLGPAPLAPQPQRRLAEQQPLRLAEAIRALAVEPPRVSLAHMALRFPPVSRFLERFRAVLQRRRRFDFDAEVQGLSRVEQAVAFLALLELRKTGEIAISQAQPFAPIRVSRADDERIHAWTARSA</sequence>
<protein>
    <recommendedName>
        <fullName evidence="2">Segregation and condensation protein A</fullName>
    </recommendedName>
</protein>
<dbReference type="AlphaFoldDB" id="A0A7M2YUM4"/>
<proteinExistence type="predicted"/>
<evidence type="ECO:0000256" key="1">
    <source>
        <dbReference type="ARBA" id="ARBA00022829"/>
    </source>
</evidence>
<keyword evidence="1" id="KW-0159">Chromosome partition</keyword>
<dbReference type="Pfam" id="PF02616">
    <property type="entry name" value="SMC_ScpA"/>
    <property type="match status" value="1"/>
</dbReference>
<evidence type="ECO:0000313" key="4">
    <source>
        <dbReference type="Proteomes" id="UP000254134"/>
    </source>
</evidence>
<comment type="caution">
    <text evidence="3">The sequence shown here is derived from an EMBL/GenBank/DDBJ whole genome shotgun (WGS) entry which is preliminary data.</text>
</comment>
<dbReference type="EMBL" id="QQZY01000006">
    <property type="protein sequence ID" value="RDI73851.1"/>
    <property type="molecule type" value="Genomic_DNA"/>
</dbReference>
<reference evidence="4" key="2">
    <citation type="journal article" date="2019" name="MicrobiologyOpen">
        <title>High-quality draft genome sequence of Gaiella occulta isolated from a 150 meter deep mineral water borehole and comparison with the genome sequences of other deep-branching lineages of the phylum Actinobacteria.</title>
        <authorList>
            <person name="Severino R."/>
            <person name="Froufe H.J.C."/>
            <person name="Barroso C."/>
            <person name="Albuquerque L."/>
            <person name="Lobo-da-Cunha A."/>
            <person name="da Costa M.S."/>
            <person name="Egas C."/>
        </authorList>
    </citation>
    <scope>NUCLEOTIDE SEQUENCE [LARGE SCALE GENOMIC DNA]</scope>
    <source>
        <strain evidence="4">F2-233</strain>
    </source>
</reference>